<proteinExistence type="predicted"/>
<sequence>MLLPLTILRAQPTLTHGLRTDVGLAFTGSGDLYGTSVSAEYQHRFIDHLYGGVGGRALYFPGRSSSAYAFSGEATLYAVLAPRSPVSVQLGVGTYVRHFTFMAQRFFQITPYYDAGETEREWGVGYTVKPELVIRPLPWLAFHTGPMLQNDTQGNIVWVMSIGSTARF</sequence>
<reference evidence="1 2" key="1">
    <citation type="submission" date="2016-10" db="EMBL/GenBank/DDBJ databases">
        <authorList>
            <person name="de Groot N.N."/>
        </authorList>
    </citation>
    <scope>NUCLEOTIDE SEQUENCE [LARGE SCALE GENOMIC DNA]</scope>
    <source>
        <strain evidence="1 2">DSM 25186</strain>
    </source>
</reference>
<keyword evidence="2" id="KW-1185">Reference proteome</keyword>
<dbReference type="EMBL" id="FNFO01000004">
    <property type="protein sequence ID" value="SDL00101.1"/>
    <property type="molecule type" value="Genomic_DNA"/>
</dbReference>
<evidence type="ECO:0000313" key="2">
    <source>
        <dbReference type="Proteomes" id="UP000198510"/>
    </source>
</evidence>
<name>A0A1G9GHD9_9BACT</name>
<protein>
    <submittedName>
        <fullName evidence="1">Uncharacterized protein</fullName>
    </submittedName>
</protein>
<gene>
    <name evidence="1" type="ORF">SAMN05421823_104108</name>
</gene>
<evidence type="ECO:0000313" key="1">
    <source>
        <dbReference type="EMBL" id="SDL00101.1"/>
    </source>
</evidence>
<accession>A0A1G9GHD9</accession>
<organism evidence="1 2">
    <name type="scientific">Catalinimonas alkaloidigena</name>
    <dbReference type="NCBI Taxonomy" id="1075417"/>
    <lineage>
        <taxon>Bacteria</taxon>
        <taxon>Pseudomonadati</taxon>
        <taxon>Bacteroidota</taxon>
        <taxon>Cytophagia</taxon>
        <taxon>Cytophagales</taxon>
        <taxon>Catalimonadaceae</taxon>
        <taxon>Catalinimonas</taxon>
    </lineage>
</organism>
<dbReference type="STRING" id="1075417.SAMN05421823_104108"/>
<dbReference type="Proteomes" id="UP000198510">
    <property type="component" value="Unassembled WGS sequence"/>
</dbReference>
<dbReference type="AlphaFoldDB" id="A0A1G9GHD9"/>